<evidence type="ECO:0000313" key="2">
    <source>
        <dbReference type="Proteomes" id="UP001150603"/>
    </source>
</evidence>
<evidence type="ECO:0000313" key="1">
    <source>
        <dbReference type="EMBL" id="KAJ1948748.1"/>
    </source>
</evidence>
<proteinExistence type="predicted"/>
<sequence length="104" mass="12290">MLKLAVKHSAKDKIKQRVVPAETLNKYRSKVDALVDQVKEVMEQEKQEKMLKDAEMEVTKASNLITHQEEIQNRPRRTWFQSTKQRKESKKAADMAYEGKRKFK</sequence>
<keyword evidence="2" id="KW-1185">Reference proteome</keyword>
<reference evidence="1" key="1">
    <citation type="submission" date="2022-07" db="EMBL/GenBank/DDBJ databases">
        <title>Phylogenomic reconstructions and comparative analyses of Kickxellomycotina fungi.</title>
        <authorList>
            <person name="Reynolds N.K."/>
            <person name="Stajich J.E."/>
            <person name="Barry K."/>
            <person name="Grigoriev I.V."/>
            <person name="Crous P."/>
            <person name="Smith M.E."/>
        </authorList>
    </citation>
    <scope>NUCLEOTIDE SEQUENCE</scope>
    <source>
        <strain evidence="1">NRRL 5244</strain>
    </source>
</reference>
<comment type="caution">
    <text evidence="1">The sequence shown here is derived from an EMBL/GenBank/DDBJ whole genome shotgun (WGS) entry which is preliminary data.</text>
</comment>
<keyword evidence="1" id="KW-0378">Hydrolase</keyword>
<organism evidence="1 2">
    <name type="scientific">Linderina macrospora</name>
    <dbReference type="NCBI Taxonomy" id="4868"/>
    <lineage>
        <taxon>Eukaryota</taxon>
        <taxon>Fungi</taxon>
        <taxon>Fungi incertae sedis</taxon>
        <taxon>Zoopagomycota</taxon>
        <taxon>Kickxellomycotina</taxon>
        <taxon>Kickxellomycetes</taxon>
        <taxon>Kickxellales</taxon>
        <taxon>Kickxellaceae</taxon>
        <taxon>Linderina</taxon>
    </lineage>
</organism>
<protein>
    <submittedName>
        <fullName evidence="1">Nucleolar DEAD-box protein required for synthesis of 60S ribosomal subunit</fullName>
        <ecNumber evidence="1">3.6.4.13</ecNumber>
    </submittedName>
</protein>
<dbReference type="EMBL" id="JANBPW010000641">
    <property type="protein sequence ID" value="KAJ1948748.1"/>
    <property type="molecule type" value="Genomic_DNA"/>
</dbReference>
<accession>A0ACC1JDW4</accession>
<gene>
    <name evidence="1" type="primary">DRS1</name>
    <name evidence="1" type="ORF">FBU59_001451</name>
</gene>
<dbReference type="EC" id="3.6.4.13" evidence="1"/>
<name>A0ACC1JDW4_9FUNG</name>
<dbReference type="Proteomes" id="UP001150603">
    <property type="component" value="Unassembled WGS sequence"/>
</dbReference>